<evidence type="ECO:0000256" key="3">
    <source>
        <dbReference type="RuleBase" id="RU365026"/>
    </source>
</evidence>
<keyword evidence="2 3" id="KW-0813">Transport</keyword>
<dbReference type="GO" id="GO:0005546">
    <property type="term" value="F:phosphatidylinositol-4,5-bisphosphate binding"/>
    <property type="evidence" value="ECO:0007669"/>
    <property type="project" value="InterPro"/>
</dbReference>
<dbReference type="PANTHER" id="PTHR12542:SF49">
    <property type="entry name" value="EXOCYST SUBUNIT EXO70 FAMILY PROTEIN"/>
    <property type="match status" value="1"/>
</dbReference>
<dbReference type="EMBL" id="JANAVB010005597">
    <property type="protein sequence ID" value="KAJ6846912.1"/>
    <property type="molecule type" value="Genomic_DNA"/>
</dbReference>
<name>A0AAX6I157_IRIPA</name>
<comment type="function">
    <text evidence="3">Component of the exocyst complex.</text>
</comment>
<dbReference type="InterPro" id="IPR004140">
    <property type="entry name" value="Exo70"/>
</dbReference>
<evidence type="ECO:0000313" key="5">
    <source>
        <dbReference type="EMBL" id="KAJ6846912.1"/>
    </source>
</evidence>
<dbReference type="GO" id="GO:0000145">
    <property type="term" value="C:exocyst"/>
    <property type="evidence" value="ECO:0007669"/>
    <property type="project" value="InterPro"/>
</dbReference>
<feature type="domain" description="Exocyst complex subunit Exo70 C-terminal" evidence="4">
    <location>
        <begin position="235"/>
        <end position="581"/>
    </location>
</feature>
<organism evidence="5 6">
    <name type="scientific">Iris pallida</name>
    <name type="common">Sweet iris</name>
    <dbReference type="NCBI Taxonomy" id="29817"/>
    <lineage>
        <taxon>Eukaryota</taxon>
        <taxon>Viridiplantae</taxon>
        <taxon>Streptophyta</taxon>
        <taxon>Embryophyta</taxon>
        <taxon>Tracheophyta</taxon>
        <taxon>Spermatophyta</taxon>
        <taxon>Magnoliopsida</taxon>
        <taxon>Liliopsida</taxon>
        <taxon>Asparagales</taxon>
        <taxon>Iridaceae</taxon>
        <taxon>Iridoideae</taxon>
        <taxon>Irideae</taxon>
        <taxon>Iris</taxon>
    </lineage>
</organism>
<dbReference type="Gene3D" id="1.20.1280.170">
    <property type="entry name" value="Exocyst complex component Exo70"/>
    <property type="match status" value="1"/>
</dbReference>
<keyword evidence="3" id="KW-0268">Exocytosis</keyword>
<evidence type="ECO:0000256" key="1">
    <source>
        <dbReference type="ARBA" id="ARBA00006756"/>
    </source>
</evidence>
<evidence type="ECO:0000313" key="6">
    <source>
        <dbReference type="Proteomes" id="UP001140949"/>
    </source>
</evidence>
<gene>
    <name evidence="5" type="ORF">M6B38_283895</name>
</gene>
<dbReference type="Pfam" id="PF20669">
    <property type="entry name" value="Exo70_N"/>
    <property type="match status" value="1"/>
</dbReference>
<dbReference type="PANTHER" id="PTHR12542">
    <property type="entry name" value="EXOCYST COMPLEX PROTEIN EXO70"/>
    <property type="match status" value="1"/>
</dbReference>
<protein>
    <recommendedName>
        <fullName evidence="3">Exocyst subunit Exo70 family protein</fullName>
    </recommendedName>
</protein>
<dbReference type="Pfam" id="PF03081">
    <property type="entry name" value="Exo70_C"/>
    <property type="match status" value="1"/>
</dbReference>
<reference evidence="5" key="1">
    <citation type="journal article" date="2023" name="GigaByte">
        <title>Genome assembly of the bearded iris, Iris pallida Lam.</title>
        <authorList>
            <person name="Bruccoleri R.E."/>
            <person name="Oakeley E.J."/>
            <person name="Faust A.M.E."/>
            <person name="Altorfer M."/>
            <person name="Dessus-Babus S."/>
            <person name="Burckhardt D."/>
            <person name="Oertli M."/>
            <person name="Naumann U."/>
            <person name="Petersen F."/>
            <person name="Wong J."/>
        </authorList>
    </citation>
    <scope>NUCLEOTIDE SEQUENCE</scope>
    <source>
        <strain evidence="5">GSM-AAB239-AS_SAM_17_03QT</strain>
    </source>
</reference>
<proteinExistence type="inferred from homology"/>
<keyword evidence="6" id="KW-1185">Reference proteome</keyword>
<dbReference type="GO" id="GO:0006887">
    <property type="term" value="P:exocytosis"/>
    <property type="evidence" value="ECO:0007669"/>
    <property type="project" value="UniProtKB-KW"/>
</dbReference>
<dbReference type="InterPro" id="IPR046364">
    <property type="entry name" value="Exo70_C"/>
</dbReference>
<evidence type="ECO:0000259" key="4">
    <source>
        <dbReference type="Pfam" id="PF03081"/>
    </source>
</evidence>
<comment type="similarity">
    <text evidence="1 3">Belongs to the EXO70 family.</text>
</comment>
<dbReference type="SUPFAM" id="SSF74788">
    <property type="entry name" value="Cullin repeat-like"/>
    <property type="match status" value="1"/>
</dbReference>
<evidence type="ECO:0000256" key="2">
    <source>
        <dbReference type="ARBA" id="ARBA00022448"/>
    </source>
</evidence>
<dbReference type="GO" id="GO:0015031">
    <property type="term" value="P:protein transport"/>
    <property type="evidence" value="ECO:0007669"/>
    <property type="project" value="UniProtKB-KW"/>
</dbReference>
<keyword evidence="3" id="KW-0653">Protein transport</keyword>
<dbReference type="AlphaFoldDB" id="A0AAX6I157"/>
<dbReference type="InterPro" id="IPR016159">
    <property type="entry name" value="Cullin_repeat-like_dom_sf"/>
</dbReference>
<dbReference type="Proteomes" id="UP001140949">
    <property type="component" value="Unassembled WGS sequence"/>
</dbReference>
<comment type="caution">
    <text evidence="5">The sequence shown here is derived from an EMBL/GenBank/DDBJ whole genome shotgun (WGS) entry which is preliminary data.</text>
</comment>
<sequence length="595" mass="67340">MGAAGEDSDDIGAGCIGARLASLHVVVADDIGVGCIEARLASLHEMIVGCDSDQSMIWDREPEVASQFLRGLDEVRQIVDALGEGQEELRCFAHDILQMGMSRLEEELVHVLVQNQQPVVPDHVSFRSTEDDSVVEDFSSSSFDEESIQGKAIQSESSRGSEEYVIDVVHPDAIPDLRSITRMMFLCSYDKECRQAYVSVRKDVLDECLSALRVERLSIEEVVQMDRSVLNSMIKRWNRALKVFVRVYLASERRLCDLIFGEGTTGDYCFHESSKSSVLQLLTFGEAIAIGPRRPELLFRMLDMYEGLSDLIVDLNSLFPEDSGSFVVAECHEVLFRLGECVRATFDEFKNAIRNNTSSTPFSGGGVHPLAKYVMNYIRTLADYGETLDLLLKGKDEDDRPLARQLQSVASILEENLEARSTLYSNSAIQSLFKMNNVCYMVQKVRDSDLRGVLGDDWVRAYSRKFRLYAMSYERASWTSVLAFLKDEGVCSHGSSSPSRTVLKERFKSFNMAFEELYRTQTGWIIPNLELREDLKISISLRVIQAYRTFVGRYAGHLDGVRHRDSYIKYCPEDLEACLLDLFEGLPKVMHPHRR</sequence>
<reference evidence="5" key="2">
    <citation type="submission" date="2023-04" db="EMBL/GenBank/DDBJ databases">
        <authorList>
            <person name="Bruccoleri R.E."/>
            <person name="Oakeley E.J."/>
            <person name="Faust A.-M."/>
            <person name="Dessus-Babus S."/>
            <person name="Altorfer M."/>
            <person name="Burckhardt D."/>
            <person name="Oertli M."/>
            <person name="Naumann U."/>
            <person name="Petersen F."/>
            <person name="Wong J."/>
        </authorList>
    </citation>
    <scope>NUCLEOTIDE SEQUENCE</scope>
    <source>
        <strain evidence="5">GSM-AAB239-AS_SAM_17_03QT</strain>
        <tissue evidence="5">Leaf</tissue>
    </source>
</reference>
<accession>A0AAX6I157</accession>